<protein>
    <submittedName>
        <fullName evidence="1">Uncharacterized protein</fullName>
    </submittedName>
</protein>
<name>A0A6N2LJG6_SALVM</name>
<proteinExistence type="predicted"/>
<gene>
    <name evidence="1" type="ORF">SVIM_LOCUS240050</name>
</gene>
<evidence type="ECO:0000313" key="1">
    <source>
        <dbReference type="EMBL" id="VFU41104.1"/>
    </source>
</evidence>
<sequence length="61" mass="6768">MAGKTICGLICVRLGILDERADVSPTFLTSSFMSIEGRKSSKFHHKLYSSKKISPRIQLAL</sequence>
<reference evidence="1" key="1">
    <citation type="submission" date="2019-03" db="EMBL/GenBank/DDBJ databases">
        <authorList>
            <person name="Mank J."/>
            <person name="Almeida P."/>
        </authorList>
    </citation>
    <scope>NUCLEOTIDE SEQUENCE</scope>
    <source>
        <strain evidence="1">78183</strain>
    </source>
</reference>
<dbReference type="AlphaFoldDB" id="A0A6N2LJG6"/>
<dbReference type="EMBL" id="CAADRP010001557">
    <property type="protein sequence ID" value="VFU41104.1"/>
    <property type="molecule type" value="Genomic_DNA"/>
</dbReference>
<organism evidence="1">
    <name type="scientific">Salix viminalis</name>
    <name type="common">Common osier</name>
    <name type="synonym">Basket willow</name>
    <dbReference type="NCBI Taxonomy" id="40686"/>
    <lineage>
        <taxon>Eukaryota</taxon>
        <taxon>Viridiplantae</taxon>
        <taxon>Streptophyta</taxon>
        <taxon>Embryophyta</taxon>
        <taxon>Tracheophyta</taxon>
        <taxon>Spermatophyta</taxon>
        <taxon>Magnoliopsida</taxon>
        <taxon>eudicotyledons</taxon>
        <taxon>Gunneridae</taxon>
        <taxon>Pentapetalae</taxon>
        <taxon>rosids</taxon>
        <taxon>fabids</taxon>
        <taxon>Malpighiales</taxon>
        <taxon>Salicaceae</taxon>
        <taxon>Saliceae</taxon>
        <taxon>Salix</taxon>
    </lineage>
</organism>
<accession>A0A6N2LJG6</accession>